<gene>
    <name evidence="6" type="ORF">Voc01_025860</name>
</gene>
<dbReference type="PANTHER" id="PTHR42847">
    <property type="entry name" value="ALKANESULFONATE MONOOXYGENASE"/>
    <property type="match status" value="1"/>
</dbReference>
<dbReference type="InterPro" id="IPR050172">
    <property type="entry name" value="SsuD_RutA_monooxygenase"/>
</dbReference>
<keyword evidence="2" id="KW-0288">FMN</keyword>
<protein>
    <recommendedName>
        <fullName evidence="5">Luciferase-like domain-containing protein</fullName>
    </recommendedName>
</protein>
<evidence type="ECO:0000256" key="3">
    <source>
        <dbReference type="ARBA" id="ARBA00023002"/>
    </source>
</evidence>
<proteinExistence type="predicted"/>
<dbReference type="Gene3D" id="3.20.20.30">
    <property type="entry name" value="Luciferase-like domain"/>
    <property type="match status" value="1"/>
</dbReference>
<evidence type="ECO:0000313" key="6">
    <source>
        <dbReference type="EMBL" id="GIJ67669.1"/>
    </source>
</evidence>
<dbReference type="SUPFAM" id="SSF51679">
    <property type="entry name" value="Bacterial luciferase-like"/>
    <property type="match status" value="1"/>
</dbReference>
<dbReference type="InterPro" id="IPR036661">
    <property type="entry name" value="Luciferase-like_sf"/>
</dbReference>
<sequence>MPVMRYGAHLPLLDLDGAGWRPGTLVSYVAAAHRLGYAAVTANDHLVFQRPWLDAVVALASVAGTSADLRLATTVALPVVRGPAALAKAAAALDVVSGGRLVLGVGPGSSPRDYAAAGVPFDERWPRFEESVRALRSYLTPGAPPFHGRFYSTDGALRPHPARADGPPIWLASWGSEAGLRRVARLGDGWLASAYNTTPERVVDARATLAVELSRTGRTIDDLPCALATMWTYVTDDERERETHLRALATMLNRPVDALAGRLLVGPAERCAAVVRAYAAAGIGQLFIWPLADAERQLERFMGDVVPLVPPSP</sequence>
<dbReference type="PANTHER" id="PTHR42847:SF4">
    <property type="entry name" value="ALKANESULFONATE MONOOXYGENASE-RELATED"/>
    <property type="match status" value="1"/>
</dbReference>
<keyword evidence="4" id="KW-0503">Monooxygenase</keyword>
<evidence type="ECO:0000256" key="2">
    <source>
        <dbReference type="ARBA" id="ARBA00022643"/>
    </source>
</evidence>
<dbReference type="CDD" id="cd01097">
    <property type="entry name" value="Tetrahydromethanopterin_reductase"/>
    <property type="match status" value="1"/>
</dbReference>
<dbReference type="EMBL" id="BOPH01000029">
    <property type="protein sequence ID" value="GIJ67669.1"/>
    <property type="molecule type" value="Genomic_DNA"/>
</dbReference>
<keyword evidence="1" id="KW-0285">Flavoprotein</keyword>
<dbReference type="Pfam" id="PF00296">
    <property type="entry name" value="Bac_luciferase"/>
    <property type="match status" value="1"/>
</dbReference>
<keyword evidence="7" id="KW-1185">Reference proteome</keyword>
<reference evidence="6" key="1">
    <citation type="submission" date="2021-01" db="EMBL/GenBank/DDBJ databases">
        <title>Whole genome shotgun sequence of Virgisporangium ochraceum NBRC 16418.</title>
        <authorList>
            <person name="Komaki H."/>
            <person name="Tamura T."/>
        </authorList>
    </citation>
    <scope>NUCLEOTIDE SEQUENCE</scope>
    <source>
        <strain evidence="6">NBRC 16418</strain>
    </source>
</reference>
<evidence type="ECO:0000313" key="7">
    <source>
        <dbReference type="Proteomes" id="UP000635606"/>
    </source>
</evidence>
<feature type="domain" description="Luciferase-like" evidence="5">
    <location>
        <begin position="21"/>
        <end position="249"/>
    </location>
</feature>
<dbReference type="Proteomes" id="UP000635606">
    <property type="component" value="Unassembled WGS sequence"/>
</dbReference>
<accession>A0A8J3ZNW4</accession>
<name>A0A8J3ZNW4_9ACTN</name>
<organism evidence="6 7">
    <name type="scientific">Virgisporangium ochraceum</name>
    <dbReference type="NCBI Taxonomy" id="65505"/>
    <lineage>
        <taxon>Bacteria</taxon>
        <taxon>Bacillati</taxon>
        <taxon>Actinomycetota</taxon>
        <taxon>Actinomycetes</taxon>
        <taxon>Micromonosporales</taxon>
        <taxon>Micromonosporaceae</taxon>
        <taxon>Virgisporangium</taxon>
    </lineage>
</organism>
<dbReference type="AlphaFoldDB" id="A0A8J3ZNW4"/>
<dbReference type="GO" id="GO:0008726">
    <property type="term" value="F:alkanesulfonate monooxygenase activity"/>
    <property type="evidence" value="ECO:0007669"/>
    <property type="project" value="TreeGrafter"/>
</dbReference>
<evidence type="ECO:0000256" key="1">
    <source>
        <dbReference type="ARBA" id="ARBA00022630"/>
    </source>
</evidence>
<evidence type="ECO:0000259" key="5">
    <source>
        <dbReference type="Pfam" id="PF00296"/>
    </source>
</evidence>
<comment type="caution">
    <text evidence="6">The sequence shown here is derived from an EMBL/GenBank/DDBJ whole genome shotgun (WGS) entry which is preliminary data.</text>
</comment>
<keyword evidence="3" id="KW-0560">Oxidoreductase</keyword>
<dbReference type="InterPro" id="IPR011251">
    <property type="entry name" value="Luciferase-like_dom"/>
</dbReference>
<dbReference type="GO" id="GO:0046306">
    <property type="term" value="P:alkanesulfonate catabolic process"/>
    <property type="evidence" value="ECO:0007669"/>
    <property type="project" value="TreeGrafter"/>
</dbReference>
<evidence type="ECO:0000256" key="4">
    <source>
        <dbReference type="ARBA" id="ARBA00023033"/>
    </source>
</evidence>